<comment type="caution">
    <text evidence="2">The sequence shown here is derived from an EMBL/GenBank/DDBJ whole genome shotgun (WGS) entry which is preliminary data.</text>
</comment>
<proteinExistence type="predicted"/>
<name>A0A0F9BVC4_9ZZZZ</name>
<organism evidence="2">
    <name type="scientific">marine sediment metagenome</name>
    <dbReference type="NCBI Taxonomy" id="412755"/>
    <lineage>
        <taxon>unclassified sequences</taxon>
        <taxon>metagenomes</taxon>
        <taxon>ecological metagenomes</taxon>
    </lineage>
</organism>
<accession>A0A0F9BVC4</accession>
<evidence type="ECO:0000313" key="2">
    <source>
        <dbReference type="EMBL" id="KKL17892.1"/>
    </source>
</evidence>
<feature type="non-terminal residue" evidence="2">
    <location>
        <position position="1"/>
    </location>
</feature>
<feature type="region of interest" description="Disordered" evidence="1">
    <location>
        <begin position="91"/>
        <end position="110"/>
    </location>
</feature>
<sequence>GNNKLYYQATKTNEFRWHYLDLSDDSDNAVHSITGVGADPIEPVDVLEIDTIRAIVTYDHTSGPFANKTLIYSYKLDTSAQFQDMGAYAGRNHETSGGQLPATVYGDGTR</sequence>
<dbReference type="AlphaFoldDB" id="A0A0F9BVC4"/>
<protein>
    <submittedName>
        <fullName evidence="2">Uncharacterized protein</fullName>
    </submittedName>
</protein>
<dbReference type="EMBL" id="LAZR01039079">
    <property type="protein sequence ID" value="KKL17892.1"/>
    <property type="molecule type" value="Genomic_DNA"/>
</dbReference>
<reference evidence="2" key="1">
    <citation type="journal article" date="2015" name="Nature">
        <title>Complex archaea that bridge the gap between prokaryotes and eukaryotes.</title>
        <authorList>
            <person name="Spang A."/>
            <person name="Saw J.H."/>
            <person name="Jorgensen S.L."/>
            <person name="Zaremba-Niedzwiedzka K."/>
            <person name="Martijn J."/>
            <person name="Lind A.E."/>
            <person name="van Eijk R."/>
            <person name="Schleper C."/>
            <person name="Guy L."/>
            <person name="Ettema T.J."/>
        </authorList>
    </citation>
    <scope>NUCLEOTIDE SEQUENCE</scope>
</reference>
<evidence type="ECO:0000256" key="1">
    <source>
        <dbReference type="SAM" id="MobiDB-lite"/>
    </source>
</evidence>
<gene>
    <name evidence="2" type="ORF">LCGC14_2480980</name>
</gene>